<dbReference type="RefSeq" id="WP_044218936.1">
    <property type="nucleotide sequence ID" value="NZ_CAKZLC010000329.1"/>
</dbReference>
<protein>
    <recommendedName>
        <fullName evidence="4">Outer membrane protein beta-barrel domain-containing protein</fullName>
    </recommendedName>
</protein>
<dbReference type="EMBL" id="JPOS01000019">
    <property type="protein sequence ID" value="KGE88352.1"/>
    <property type="molecule type" value="Genomic_DNA"/>
</dbReference>
<evidence type="ECO:0008006" key="4">
    <source>
        <dbReference type="Google" id="ProtNLM"/>
    </source>
</evidence>
<evidence type="ECO:0000313" key="2">
    <source>
        <dbReference type="EMBL" id="KGE88352.1"/>
    </source>
</evidence>
<gene>
    <name evidence="2" type="ORF">IX84_09140</name>
</gene>
<comment type="caution">
    <text evidence="2">The sequence shown here is derived from an EMBL/GenBank/DDBJ whole genome shotgun (WGS) entry which is preliminary data.</text>
</comment>
<dbReference type="OrthoDB" id="1493334at2"/>
<keyword evidence="1" id="KW-0732">Signal</keyword>
<name>A0A098SBE0_9BACT</name>
<accession>A0A098SBE0</accession>
<sequence>MKITHLLTTLFLFAALSLSAQKEETLFNSSDIRISGIWASIDHNYSFFEEEYAYGRGFSIGIEVSRSIYIGYARNSFRQEPVTGPDNRRLDLYYDGLQLAYAPNSTRLLHPRFGLFAGGGKATVEGIDDDPVYVLKPSAGVELNATQWFRVGLEAGYRFVTYDDIPEYSSSDFSSPFVNIALRFGLSWGN</sequence>
<dbReference type="Proteomes" id="UP000029736">
    <property type="component" value="Unassembled WGS sequence"/>
</dbReference>
<keyword evidence="3" id="KW-1185">Reference proteome</keyword>
<evidence type="ECO:0000313" key="3">
    <source>
        <dbReference type="Proteomes" id="UP000029736"/>
    </source>
</evidence>
<feature type="chain" id="PRO_5001940177" description="Outer membrane protein beta-barrel domain-containing protein" evidence="1">
    <location>
        <begin position="23"/>
        <end position="190"/>
    </location>
</feature>
<reference evidence="2 3" key="1">
    <citation type="journal article" date="2014" name="Int. J. Syst. Evol. Microbiol.">
        <title>Phaeodactylibacter xiamenensis gen. nov., sp. nov., a member of the family Saprospiraceae isolated from the marine alga Phaeodactylum tricornutum.</title>
        <authorList>
            <person name="Chen Z.Jr."/>
            <person name="Lei X."/>
            <person name="Lai Q."/>
            <person name="Li Y."/>
            <person name="Zhang B."/>
            <person name="Zhang J."/>
            <person name="Zhang H."/>
            <person name="Yang L."/>
            <person name="Zheng W."/>
            <person name="Tian Y."/>
            <person name="Yu Z."/>
            <person name="Xu H.Jr."/>
            <person name="Zheng T."/>
        </authorList>
    </citation>
    <scope>NUCLEOTIDE SEQUENCE [LARGE SCALE GENOMIC DNA]</scope>
    <source>
        <strain evidence="2 3">KD52</strain>
    </source>
</reference>
<organism evidence="2 3">
    <name type="scientific">Phaeodactylibacter xiamenensis</name>
    <dbReference type="NCBI Taxonomy" id="1524460"/>
    <lineage>
        <taxon>Bacteria</taxon>
        <taxon>Pseudomonadati</taxon>
        <taxon>Bacteroidota</taxon>
        <taxon>Saprospiria</taxon>
        <taxon>Saprospirales</taxon>
        <taxon>Haliscomenobacteraceae</taxon>
        <taxon>Phaeodactylibacter</taxon>
    </lineage>
</organism>
<evidence type="ECO:0000256" key="1">
    <source>
        <dbReference type="SAM" id="SignalP"/>
    </source>
</evidence>
<feature type="signal peptide" evidence="1">
    <location>
        <begin position="1"/>
        <end position="22"/>
    </location>
</feature>
<dbReference type="AlphaFoldDB" id="A0A098SBE0"/>
<proteinExistence type="predicted"/>